<keyword evidence="1" id="KW-1133">Transmembrane helix</keyword>
<feature type="transmembrane region" description="Helical" evidence="1">
    <location>
        <begin position="47"/>
        <end position="68"/>
    </location>
</feature>
<dbReference type="Pfam" id="PF20152">
    <property type="entry name" value="DUF6534"/>
    <property type="match status" value="1"/>
</dbReference>
<proteinExistence type="predicted"/>
<protein>
    <recommendedName>
        <fullName evidence="2">DUF6534 domain-containing protein</fullName>
    </recommendedName>
</protein>
<gene>
    <name evidence="3" type="ORF">PLEOSDRAFT_1109893</name>
</gene>
<dbReference type="PANTHER" id="PTHR40465">
    <property type="entry name" value="CHROMOSOME 1, WHOLE GENOME SHOTGUN SEQUENCE"/>
    <property type="match status" value="1"/>
</dbReference>
<dbReference type="Proteomes" id="UP000027073">
    <property type="component" value="Unassembled WGS sequence"/>
</dbReference>
<dbReference type="EMBL" id="KL198014">
    <property type="protein sequence ID" value="KDQ22795.1"/>
    <property type="molecule type" value="Genomic_DNA"/>
</dbReference>
<accession>A0A067N765</accession>
<name>A0A067N765_PLEO1</name>
<dbReference type="PANTHER" id="PTHR40465:SF1">
    <property type="entry name" value="DUF6534 DOMAIN-CONTAINING PROTEIN"/>
    <property type="match status" value="1"/>
</dbReference>
<evidence type="ECO:0000313" key="3">
    <source>
        <dbReference type="EMBL" id="KDQ22795.1"/>
    </source>
</evidence>
<feature type="domain" description="DUF6534" evidence="2">
    <location>
        <begin position="165"/>
        <end position="252"/>
    </location>
</feature>
<feature type="transmembrane region" description="Helical" evidence="1">
    <location>
        <begin position="228"/>
        <end position="247"/>
    </location>
</feature>
<dbReference type="InParanoid" id="A0A067N765"/>
<keyword evidence="1" id="KW-0812">Transmembrane</keyword>
<feature type="transmembrane region" description="Helical" evidence="1">
    <location>
        <begin position="12"/>
        <end position="35"/>
    </location>
</feature>
<dbReference type="OrthoDB" id="2681808at2759"/>
<feature type="transmembrane region" description="Helical" evidence="1">
    <location>
        <begin position="118"/>
        <end position="140"/>
    </location>
</feature>
<feature type="transmembrane region" description="Helical" evidence="1">
    <location>
        <begin position="160"/>
        <end position="181"/>
    </location>
</feature>
<sequence length="332" mass="37402">MPTLDLSPLSGPLMLAFMISYMLYGVSMVQIFFYHVHYPKDKLQLKILVWLVFILETATTIVIGILGWSMFGKGFGNPLSLMDVDPTMAALPFINGIVASIVQNFLSWRIYKLTSIIWLPAIISVISLVGCGFSFFYGARILQLGLHFESTFVVATYVDIWITCSAVSDVLATTAMVTILLRSSSSTIFKTRNAIISNLVKFTVETGLITAIWAVVQLVLWLKIPRQNFHYIFYFGIARLYSNWLLATLNSRLYIASSGQVITIGTQPPARPTFWTDLPRIRPVDDSWPDMDMRHLGPVVRVMTTKEIKDDFQMNVISIGPSERTDNSTIYV</sequence>
<dbReference type="InterPro" id="IPR045339">
    <property type="entry name" value="DUF6534"/>
</dbReference>
<feature type="transmembrane region" description="Helical" evidence="1">
    <location>
        <begin position="202"/>
        <end position="222"/>
    </location>
</feature>
<feature type="transmembrane region" description="Helical" evidence="1">
    <location>
        <begin position="88"/>
        <end position="106"/>
    </location>
</feature>
<evidence type="ECO:0000259" key="2">
    <source>
        <dbReference type="Pfam" id="PF20152"/>
    </source>
</evidence>
<keyword evidence="1" id="KW-0472">Membrane</keyword>
<dbReference type="VEuPathDB" id="FungiDB:PLEOSDRAFT_1109893"/>
<reference evidence="4" key="1">
    <citation type="journal article" date="2014" name="Proc. Natl. Acad. Sci. U.S.A.">
        <title>Extensive sampling of basidiomycete genomes demonstrates inadequacy of the white-rot/brown-rot paradigm for wood decay fungi.</title>
        <authorList>
            <person name="Riley R."/>
            <person name="Salamov A.A."/>
            <person name="Brown D.W."/>
            <person name="Nagy L.G."/>
            <person name="Floudas D."/>
            <person name="Held B.W."/>
            <person name="Levasseur A."/>
            <person name="Lombard V."/>
            <person name="Morin E."/>
            <person name="Otillar R."/>
            <person name="Lindquist E.A."/>
            <person name="Sun H."/>
            <person name="LaButti K.M."/>
            <person name="Schmutz J."/>
            <person name="Jabbour D."/>
            <person name="Luo H."/>
            <person name="Baker S.E."/>
            <person name="Pisabarro A.G."/>
            <person name="Walton J.D."/>
            <person name="Blanchette R.A."/>
            <person name="Henrissat B."/>
            <person name="Martin F."/>
            <person name="Cullen D."/>
            <person name="Hibbett D.S."/>
            <person name="Grigoriev I.V."/>
        </authorList>
    </citation>
    <scope>NUCLEOTIDE SEQUENCE [LARGE SCALE GENOMIC DNA]</scope>
    <source>
        <strain evidence="4">PC15</strain>
    </source>
</reference>
<evidence type="ECO:0000313" key="4">
    <source>
        <dbReference type="Proteomes" id="UP000027073"/>
    </source>
</evidence>
<dbReference type="HOGENOM" id="CLU_046025_2_1_1"/>
<dbReference type="AlphaFoldDB" id="A0A067N765"/>
<evidence type="ECO:0000256" key="1">
    <source>
        <dbReference type="SAM" id="Phobius"/>
    </source>
</evidence>
<organism evidence="3 4">
    <name type="scientific">Pleurotus ostreatus (strain PC15)</name>
    <name type="common">Oyster mushroom</name>
    <dbReference type="NCBI Taxonomy" id="1137138"/>
    <lineage>
        <taxon>Eukaryota</taxon>
        <taxon>Fungi</taxon>
        <taxon>Dikarya</taxon>
        <taxon>Basidiomycota</taxon>
        <taxon>Agaricomycotina</taxon>
        <taxon>Agaricomycetes</taxon>
        <taxon>Agaricomycetidae</taxon>
        <taxon>Agaricales</taxon>
        <taxon>Pleurotineae</taxon>
        <taxon>Pleurotaceae</taxon>
        <taxon>Pleurotus</taxon>
    </lineage>
</organism>